<dbReference type="PANTHER" id="PTHR33164">
    <property type="entry name" value="TRANSCRIPTIONAL REGULATOR, MARR FAMILY"/>
    <property type="match status" value="1"/>
</dbReference>
<evidence type="ECO:0000313" key="2">
    <source>
        <dbReference type="EMBL" id="NEC61698.1"/>
    </source>
</evidence>
<dbReference type="Proteomes" id="UP000470404">
    <property type="component" value="Unassembled WGS sequence"/>
</dbReference>
<evidence type="ECO:0000313" key="3">
    <source>
        <dbReference type="EMBL" id="SFP11517.1"/>
    </source>
</evidence>
<dbReference type="GO" id="GO:0006950">
    <property type="term" value="P:response to stress"/>
    <property type="evidence" value="ECO:0007669"/>
    <property type="project" value="TreeGrafter"/>
</dbReference>
<dbReference type="InterPro" id="IPR036390">
    <property type="entry name" value="WH_DNA-bd_sf"/>
</dbReference>
<reference evidence="3 4" key="1">
    <citation type="submission" date="2016-10" db="EMBL/GenBank/DDBJ databases">
        <authorList>
            <person name="de Groot N.N."/>
        </authorList>
    </citation>
    <scope>NUCLEOTIDE SEQUENCE [LARGE SCALE GENOMIC DNA]</scope>
    <source>
        <strain evidence="3 4">DSM 44637</strain>
    </source>
</reference>
<accession>A0A1I5MQD3</accession>
<dbReference type="InterPro" id="IPR039422">
    <property type="entry name" value="MarR/SlyA-like"/>
</dbReference>
<reference evidence="2 5" key="2">
    <citation type="submission" date="2020-01" db="EMBL/GenBank/DDBJ databases">
        <title>Insect and environment-associated Actinomycetes.</title>
        <authorList>
            <person name="Currrie C."/>
            <person name="Chevrette M."/>
            <person name="Carlson C."/>
            <person name="Stubbendieck R."/>
            <person name="Wendt-Pienkowski E."/>
        </authorList>
    </citation>
    <scope>NUCLEOTIDE SEQUENCE [LARGE SCALE GENOMIC DNA]</scope>
    <source>
        <strain evidence="2 5">SID8386</strain>
    </source>
</reference>
<dbReference type="PROSITE" id="PS50995">
    <property type="entry name" value="HTH_MARR_2"/>
    <property type="match status" value="1"/>
</dbReference>
<dbReference type="SMART" id="SM00347">
    <property type="entry name" value="HTH_MARR"/>
    <property type="match status" value="1"/>
</dbReference>
<dbReference type="AlphaFoldDB" id="A0A1I5MQD3"/>
<keyword evidence="5" id="KW-1185">Reference proteome</keyword>
<keyword evidence="3" id="KW-0238">DNA-binding</keyword>
<dbReference type="SUPFAM" id="SSF46785">
    <property type="entry name" value="Winged helix' DNA-binding domain"/>
    <property type="match status" value="1"/>
</dbReference>
<dbReference type="Proteomes" id="UP000199137">
    <property type="component" value="Unassembled WGS sequence"/>
</dbReference>
<proteinExistence type="predicted"/>
<dbReference type="GO" id="GO:0003700">
    <property type="term" value="F:DNA-binding transcription factor activity"/>
    <property type="evidence" value="ECO:0007669"/>
    <property type="project" value="InterPro"/>
</dbReference>
<dbReference type="InterPro" id="IPR000835">
    <property type="entry name" value="HTH_MarR-typ"/>
</dbReference>
<dbReference type="PANTHER" id="PTHR33164:SF94">
    <property type="entry name" value="TRANSCRIPTIONAL REGULATORY PROTEIN-RELATED"/>
    <property type="match status" value="1"/>
</dbReference>
<dbReference type="InterPro" id="IPR036388">
    <property type="entry name" value="WH-like_DNA-bd_sf"/>
</dbReference>
<protein>
    <submittedName>
        <fullName evidence="3">DNA-binding transcriptional regulator, MarR family</fullName>
    </submittedName>
    <submittedName>
        <fullName evidence="2">MarR family transcriptional regulator</fullName>
    </submittedName>
</protein>
<dbReference type="EMBL" id="JAAGNC010000198">
    <property type="protein sequence ID" value="NEC61698.1"/>
    <property type="molecule type" value="Genomic_DNA"/>
</dbReference>
<dbReference type="Pfam" id="PF01047">
    <property type="entry name" value="MarR"/>
    <property type="match status" value="1"/>
</dbReference>
<feature type="domain" description="HTH marR-type" evidence="1">
    <location>
        <begin position="22"/>
        <end position="156"/>
    </location>
</feature>
<dbReference type="GO" id="GO:0003677">
    <property type="term" value="F:DNA binding"/>
    <property type="evidence" value="ECO:0007669"/>
    <property type="project" value="UniProtKB-KW"/>
</dbReference>
<gene>
    <name evidence="2" type="ORF">G3I59_40420</name>
    <name evidence="3" type="ORF">SAMN05421854_104105</name>
</gene>
<organism evidence="3 4">
    <name type="scientific">Amycolatopsis rubida</name>
    <dbReference type="NCBI Taxonomy" id="112413"/>
    <lineage>
        <taxon>Bacteria</taxon>
        <taxon>Bacillati</taxon>
        <taxon>Actinomycetota</taxon>
        <taxon>Actinomycetes</taxon>
        <taxon>Pseudonocardiales</taxon>
        <taxon>Pseudonocardiaceae</taxon>
        <taxon>Amycolatopsis</taxon>
    </lineage>
</organism>
<dbReference type="STRING" id="112413.SAMN05421854_104105"/>
<evidence type="ECO:0000313" key="4">
    <source>
        <dbReference type="Proteomes" id="UP000199137"/>
    </source>
</evidence>
<dbReference type="OrthoDB" id="3573114at2"/>
<dbReference type="EMBL" id="FOWC01000004">
    <property type="protein sequence ID" value="SFP11517.1"/>
    <property type="molecule type" value="Genomic_DNA"/>
</dbReference>
<evidence type="ECO:0000313" key="5">
    <source>
        <dbReference type="Proteomes" id="UP000470404"/>
    </source>
</evidence>
<dbReference type="Gene3D" id="1.10.10.10">
    <property type="entry name" value="Winged helix-like DNA-binding domain superfamily/Winged helix DNA-binding domain"/>
    <property type="match status" value="1"/>
</dbReference>
<sequence>MRHTGHMSRAPISARTDVPDDVDAVTEAVLTASRLLVAMSARSIASVGDLVTVPQFRLLVVLHSRGPLKQAALADHLGVTPSTASRMIDRLVAVALVARLGNPSSRREVVIELTREGDRIVRVVTQRRRREIAAIVEKMPESARRGLVGALTAFAEAGGEPPAGSPADAVWV</sequence>
<name>A0A1I5MQD3_9PSEU</name>
<evidence type="ECO:0000259" key="1">
    <source>
        <dbReference type="PROSITE" id="PS50995"/>
    </source>
</evidence>